<dbReference type="PANTHER" id="PTHR10622">
    <property type="entry name" value="HET DOMAIN-CONTAINING PROTEIN"/>
    <property type="match status" value="1"/>
</dbReference>
<dbReference type="SUPFAM" id="SSF52540">
    <property type="entry name" value="P-loop containing nucleoside triphosphate hydrolases"/>
    <property type="match status" value="1"/>
</dbReference>
<proteinExistence type="predicted"/>
<dbReference type="Proteomes" id="UP000077069">
    <property type="component" value="Unassembled WGS sequence"/>
</dbReference>
<dbReference type="PROSITE" id="PS50837">
    <property type="entry name" value="NACHT"/>
    <property type="match status" value="1"/>
</dbReference>
<dbReference type="STRING" id="1460663.A0A177CHS2"/>
<name>A0A177CHS2_9PLEO</name>
<dbReference type="PANTHER" id="PTHR10622:SF13">
    <property type="entry name" value="NACHT DOMAIN-CONTAINING PROTEIN"/>
    <property type="match status" value="1"/>
</dbReference>
<dbReference type="Gene3D" id="2.130.10.10">
    <property type="entry name" value="YVTN repeat-like/Quinoprotein amine dehydrogenase"/>
    <property type="match status" value="1"/>
</dbReference>
<organism evidence="5 6">
    <name type="scientific">Paraphaeosphaeria sporulosa</name>
    <dbReference type="NCBI Taxonomy" id="1460663"/>
    <lineage>
        <taxon>Eukaryota</taxon>
        <taxon>Fungi</taxon>
        <taxon>Dikarya</taxon>
        <taxon>Ascomycota</taxon>
        <taxon>Pezizomycotina</taxon>
        <taxon>Dothideomycetes</taxon>
        <taxon>Pleosporomycetidae</taxon>
        <taxon>Pleosporales</taxon>
        <taxon>Massarineae</taxon>
        <taxon>Didymosphaeriaceae</taxon>
        <taxon>Paraphaeosphaeria</taxon>
    </lineage>
</organism>
<keyword evidence="1 3" id="KW-0853">WD repeat</keyword>
<feature type="domain" description="NACHT" evidence="4">
    <location>
        <begin position="341"/>
        <end position="562"/>
    </location>
</feature>
<evidence type="ECO:0000256" key="2">
    <source>
        <dbReference type="ARBA" id="ARBA00022737"/>
    </source>
</evidence>
<dbReference type="InterPro" id="IPR015943">
    <property type="entry name" value="WD40/YVTN_repeat-like_dom_sf"/>
</dbReference>
<dbReference type="RefSeq" id="XP_018036877.1">
    <property type="nucleotide sequence ID" value="XM_018181469.1"/>
</dbReference>
<dbReference type="PROSITE" id="PS50294">
    <property type="entry name" value="WD_REPEATS_REGION"/>
    <property type="match status" value="2"/>
</dbReference>
<dbReference type="InParanoid" id="A0A177CHS2"/>
<evidence type="ECO:0000259" key="4">
    <source>
        <dbReference type="PROSITE" id="PS50837"/>
    </source>
</evidence>
<evidence type="ECO:0000256" key="1">
    <source>
        <dbReference type="ARBA" id="ARBA00022574"/>
    </source>
</evidence>
<dbReference type="InterPro" id="IPR010730">
    <property type="entry name" value="HET"/>
</dbReference>
<dbReference type="AlphaFoldDB" id="A0A177CHS2"/>
<keyword evidence="6" id="KW-1185">Reference proteome</keyword>
<dbReference type="InterPro" id="IPR036322">
    <property type="entry name" value="WD40_repeat_dom_sf"/>
</dbReference>
<evidence type="ECO:0000256" key="3">
    <source>
        <dbReference type="PROSITE-ProRule" id="PRU00221"/>
    </source>
</evidence>
<feature type="repeat" description="WD" evidence="3">
    <location>
        <begin position="912"/>
        <end position="953"/>
    </location>
</feature>
<dbReference type="InterPro" id="IPR027417">
    <property type="entry name" value="P-loop_NTPase"/>
</dbReference>
<keyword evidence="2" id="KW-0677">Repeat</keyword>
<reference evidence="5 6" key="1">
    <citation type="submission" date="2016-05" db="EMBL/GenBank/DDBJ databases">
        <title>Comparative analysis of secretome profiles of manganese(II)-oxidizing ascomycete fungi.</title>
        <authorList>
            <consortium name="DOE Joint Genome Institute"/>
            <person name="Zeiner C.A."/>
            <person name="Purvine S.O."/>
            <person name="Zink E.M."/>
            <person name="Wu S."/>
            <person name="Pasa-Tolic L."/>
            <person name="Chaput D.L."/>
            <person name="Haridas S."/>
            <person name="Grigoriev I.V."/>
            <person name="Santelli C.M."/>
            <person name="Hansel C.M."/>
        </authorList>
    </citation>
    <scope>NUCLEOTIDE SEQUENCE [LARGE SCALE GENOMIC DNA]</scope>
    <source>
        <strain evidence="5 6">AP3s5-JAC2a</strain>
    </source>
</reference>
<evidence type="ECO:0000313" key="6">
    <source>
        <dbReference type="Proteomes" id="UP000077069"/>
    </source>
</evidence>
<dbReference type="InterPro" id="IPR019775">
    <property type="entry name" value="WD40_repeat_CS"/>
</dbReference>
<dbReference type="SMART" id="SM00320">
    <property type="entry name" value="WD40"/>
    <property type="match status" value="2"/>
</dbReference>
<feature type="repeat" description="WD" evidence="3">
    <location>
        <begin position="869"/>
        <end position="911"/>
    </location>
</feature>
<dbReference type="InterPro" id="IPR056884">
    <property type="entry name" value="NPHP3-like_N"/>
</dbReference>
<dbReference type="FunFam" id="3.40.50.300:FF:001638">
    <property type="entry name" value="NACHT and WD40 domain protein"/>
    <property type="match status" value="1"/>
</dbReference>
<dbReference type="InterPro" id="IPR007111">
    <property type="entry name" value="NACHT_NTPase"/>
</dbReference>
<dbReference type="Pfam" id="PF06985">
    <property type="entry name" value="HET"/>
    <property type="match status" value="1"/>
</dbReference>
<dbReference type="Pfam" id="PF24883">
    <property type="entry name" value="NPHP3_N"/>
    <property type="match status" value="1"/>
</dbReference>
<protein>
    <submittedName>
        <fullName evidence="5">HET-domain-containing protein</fullName>
    </submittedName>
</protein>
<dbReference type="GeneID" id="28764955"/>
<dbReference type="SUPFAM" id="SSF50978">
    <property type="entry name" value="WD40 repeat-like"/>
    <property type="match status" value="1"/>
</dbReference>
<sequence length="1039" mass="117225">MRLLQYSERGELSIHSFDDDAIPPYAILSHTWGSDKDEVTFADLKTGDGSTKPGYEKIVFCGKQAQHDGLQYFWIDTCCIDKANKAELASAIRSMFRWYRSAARCYVYLSDVSNQPRVVDRGYSNSRWLLWIWMFSVLDYLLGRYSSTIQRLCRRCVSYPSTGGNVMYSQQEPESAFLKSRWFTRGWTLQELLAPSTVEFFSREGIKLGDKFSLANELQEVTGIPTSALQGKALSHFDVHKRISWTEHRTTKIPADRAYSLMGILGVSLSPIDGESPSEAMRRVTDEVDKQNKCIQDLRSSNPHDDKTRIEQTKGGLLADAYRWVLDNDTFQQWQQYSESQLLWVKGDPGKGKTMLLCGIINELHNTLPRNALLAYFFCQATDPRINSATAVLRGLLYMLVSQQPSLVSHIRNRYDHAGKALFEDANAWVALTEMFANVLQDPQLRTTYLVIDAIDECVTNRLKLLDFIVKQSSASHRTKWIVASRNWPDIEEQLELAEHKTRLSLELNAKSVAAAVKVFIQQKVDQLAQEKRYTLEIKDAVLEHLTLNASDTFLWVALVCQNLQGTPKWNVLEQLAHFPPRLESLYQQMMDQISVSNSAKICLRVLAVTTALYRPVTIAELVALVEQLKDVDDLESVQEIIGLCGSFLTLREDTVYFVHQSAKDFLFATASSYIFPDGAEQIHWEIFLKSLAILSGTLHRDMYGLKALGSPIENTKPPSPDPLVESRYACVYWIDHLCDSKTKSLNSIANSLQTRNIITGFLKKKYIYWLEGLSLCRSVGNGIVSMEKLWSLDIQDHDELTQLVYDARRFVMYHQRAIESFPLQTYASALLFSPRASMVRQLFQYEEPKSITIKPEMGNGWSACMQTLEGHGDGVWSVAFSHDSARLASASGDKTTVKIWDASSGACLQTLEGHSHSISSVAFSHDSARLASASHDKTVKIWDASSGACLQTLEGYSSSVSSADLVSILASLHFDNVTKPYQSVRQRIAVSSDATWISCDSQNVLWLPTEYRPYCSAMSNTCVGLGTRSGKFWICYFT</sequence>
<dbReference type="Gene3D" id="3.40.50.300">
    <property type="entry name" value="P-loop containing nucleotide triphosphate hydrolases"/>
    <property type="match status" value="1"/>
</dbReference>
<dbReference type="EMBL" id="KV441552">
    <property type="protein sequence ID" value="OAG06512.1"/>
    <property type="molecule type" value="Genomic_DNA"/>
</dbReference>
<dbReference type="PROSITE" id="PS50082">
    <property type="entry name" value="WD_REPEATS_2"/>
    <property type="match status" value="2"/>
</dbReference>
<evidence type="ECO:0000313" key="5">
    <source>
        <dbReference type="EMBL" id="OAG06512.1"/>
    </source>
</evidence>
<dbReference type="InterPro" id="IPR001680">
    <property type="entry name" value="WD40_rpt"/>
</dbReference>
<dbReference type="Pfam" id="PF00400">
    <property type="entry name" value="WD40"/>
    <property type="match status" value="2"/>
</dbReference>
<gene>
    <name evidence="5" type="ORF">CC84DRAFT_1196515</name>
</gene>
<dbReference type="PROSITE" id="PS00678">
    <property type="entry name" value="WD_REPEATS_1"/>
    <property type="match status" value="1"/>
</dbReference>
<accession>A0A177CHS2</accession>
<dbReference type="OrthoDB" id="538223at2759"/>